<name>A0ABW4FFL6_9PSEU</name>
<dbReference type="InterPro" id="IPR036591">
    <property type="entry name" value="YggU-like_sf"/>
</dbReference>
<comment type="similarity">
    <text evidence="1 2">Belongs to the UPF0235 family.</text>
</comment>
<dbReference type="Proteomes" id="UP001597145">
    <property type="component" value="Unassembled WGS sequence"/>
</dbReference>
<accession>A0ABW4FFL6</accession>
<dbReference type="InterPro" id="IPR003746">
    <property type="entry name" value="DUF167"/>
</dbReference>
<keyword evidence="4" id="KW-1185">Reference proteome</keyword>
<organism evidence="3 4">
    <name type="scientific">Pseudonocardia aurantiaca</name>
    <dbReference type="NCBI Taxonomy" id="75290"/>
    <lineage>
        <taxon>Bacteria</taxon>
        <taxon>Bacillati</taxon>
        <taxon>Actinomycetota</taxon>
        <taxon>Actinomycetes</taxon>
        <taxon>Pseudonocardiales</taxon>
        <taxon>Pseudonocardiaceae</taxon>
        <taxon>Pseudonocardia</taxon>
    </lineage>
</organism>
<dbReference type="EMBL" id="JBHUCP010000005">
    <property type="protein sequence ID" value="MFD1529410.1"/>
    <property type="molecule type" value="Genomic_DNA"/>
</dbReference>
<protein>
    <recommendedName>
        <fullName evidence="2">UPF0235 protein ACFSCY_08130</fullName>
    </recommendedName>
</protein>
<dbReference type="NCBIfam" id="TIGR00251">
    <property type="entry name" value="DUF167 family protein"/>
    <property type="match status" value="1"/>
</dbReference>
<dbReference type="PANTHER" id="PTHR13420">
    <property type="entry name" value="UPF0235 PROTEIN C15ORF40"/>
    <property type="match status" value="1"/>
</dbReference>
<dbReference type="SMART" id="SM01152">
    <property type="entry name" value="DUF167"/>
    <property type="match status" value="1"/>
</dbReference>
<dbReference type="RefSeq" id="WP_343984364.1">
    <property type="nucleotide sequence ID" value="NZ_BAAAJG010000020.1"/>
</dbReference>
<sequence length="91" mass="9416">MKVAIRVRPGARAEHVGGRWDGPRGPALLVSVRARAVEGAANTAVVAAVAAAFGIRRADVELVSGARGRDKVLALTGDEPALRARLVQLLA</sequence>
<dbReference type="SUPFAM" id="SSF69786">
    <property type="entry name" value="YggU-like"/>
    <property type="match status" value="1"/>
</dbReference>
<dbReference type="HAMAP" id="MF_00634">
    <property type="entry name" value="UPF0235"/>
    <property type="match status" value="1"/>
</dbReference>
<proteinExistence type="inferred from homology"/>
<comment type="caution">
    <text evidence="3">The sequence shown here is derived from an EMBL/GenBank/DDBJ whole genome shotgun (WGS) entry which is preliminary data.</text>
</comment>
<evidence type="ECO:0000313" key="4">
    <source>
        <dbReference type="Proteomes" id="UP001597145"/>
    </source>
</evidence>
<gene>
    <name evidence="3" type="ORF">ACFSCY_08130</name>
</gene>
<evidence type="ECO:0000313" key="3">
    <source>
        <dbReference type="EMBL" id="MFD1529410.1"/>
    </source>
</evidence>
<evidence type="ECO:0000256" key="2">
    <source>
        <dbReference type="HAMAP-Rule" id="MF_00634"/>
    </source>
</evidence>
<reference evidence="4" key="1">
    <citation type="journal article" date="2019" name="Int. J. Syst. Evol. Microbiol.">
        <title>The Global Catalogue of Microorganisms (GCM) 10K type strain sequencing project: providing services to taxonomists for standard genome sequencing and annotation.</title>
        <authorList>
            <consortium name="The Broad Institute Genomics Platform"/>
            <consortium name="The Broad Institute Genome Sequencing Center for Infectious Disease"/>
            <person name="Wu L."/>
            <person name="Ma J."/>
        </authorList>
    </citation>
    <scope>NUCLEOTIDE SEQUENCE [LARGE SCALE GENOMIC DNA]</scope>
    <source>
        <strain evidence="4">JCM 12165</strain>
    </source>
</reference>
<dbReference type="Gene3D" id="3.30.1200.10">
    <property type="entry name" value="YggU-like"/>
    <property type="match status" value="1"/>
</dbReference>
<evidence type="ECO:0000256" key="1">
    <source>
        <dbReference type="ARBA" id="ARBA00010364"/>
    </source>
</evidence>
<dbReference type="PANTHER" id="PTHR13420:SF7">
    <property type="entry name" value="UPF0235 PROTEIN C15ORF40"/>
    <property type="match status" value="1"/>
</dbReference>
<dbReference type="Pfam" id="PF02594">
    <property type="entry name" value="DUF167"/>
    <property type="match status" value="1"/>
</dbReference>